<keyword evidence="3" id="KW-1185">Reference proteome</keyword>
<gene>
    <name evidence="2" type="ORF">Bca52824_049458</name>
</gene>
<evidence type="ECO:0000313" key="2">
    <source>
        <dbReference type="EMBL" id="KAG2289854.1"/>
    </source>
</evidence>
<protein>
    <submittedName>
        <fullName evidence="2">Uncharacterized protein</fullName>
    </submittedName>
</protein>
<dbReference type="Proteomes" id="UP000886595">
    <property type="component" value="Unassembled WGS sequence"/>
</dbReference>
<dbReference type="AlphaFoldDB" id="A0A8X7RQH0"/>
<sequence>MYRVETTIDDEIAESLFVDFNGKMHILDGKDDHGDDMPGNISVLTKVDTDGDDREEAPTIGITSTGVHTNTPPATAISKVAKKARVA</sequence>
<feature type="region of interest" description="Disordered" evidence="1">
    <location>
        <begin position="50"/>
        <end position="73"/>
    </location>
</feature>
<accession>A0A8X7RQH0</accession>
<proteinExistence type="predicted"/>
<feature type="compositionally biased region" description="Polar residues" evidence="1">
    <location>
        <begin position="61"/>
        <end position="73"/>
    </location>
</feature>
<evidence type="ECO:0000256" key="1">
    <source>
        <dbReference type="SAM" id="MobiDB-lite"/>
    </source>
</evidence>
<reference evidence="2 3" key="1">
    <citation type="submission" date="2020-02" db="EMBL/GenBank/DDBJ databases">
        <authorList>
            <person name="Ma Q."/>
            <person name="Huang Y."/>
            <person name="Song X."/>
            <person name="Pei D."/>
        </authorList>
    </citation>
    <scope>NUCLEOTIDE SEQUENCE [LARGE SCALE GENOMIC DNA]</scope>
    <source>
        <strain evidence="2">Sxm20200214</strain>
        <tissue evidence="2">Leaf</tissue>
    </source>
</reference>
<name>A0A8X7RQH0_BRACI</name>
<dbReference type="EMBL" id="JAAMPC010000010">
    <property type="protein sequence ID" value="KAG2289854.1"/>
    <property type="molecule type" value="Genomic_DNA"/>
</dbReference>
<organism evidence="2 3">
    <name type="scientific">Brassica carinata</name>
    <name type="common">Ethiopian mustard</name>
    <name type="synonym">Abyssinian cabbage</name>
    <dbReference type="NCBI Taxonomy" id="52824"/>
    <lineage>
        <taxon>Eukaryota</taxon>
        <taxon>Viridiplantae</taxon>
        <taxon>Streptophyta</taxon>
        <taxon>Embryophyta</taxon>
        <taxon>Tracheophyta</taxon>
        <taxon>Spermatophyta</taxon>
        <taxon>Magnoliopsida</taxon>
        <taxon>eudicotyledons</taxon>
        <taxon>Gunneridae</taxon>
        <taxon>Pentapetalae</taxon>
        <taxon>rosids</taxon>
        <taxon>malvids</taxon>
        <taxon>Brassicales</taxon>
        <taxon>Brassicaceae</taxon>
        <taxon>Brassiceae</taxon>
        <taxon>Brassica</taxon>
    </lineage>
</organism>
<evidence type="ECO:0000313" key="3">
    <source>
        <dbReference type="Proteomes" id="UP000886595"/>
    </source>
</evidence>
<comment type="caution">
    <text evidence="2">The sequence shown here is derived from an EMBL/GenBank/DDBJ whole genome shotgun (WGS) entry which is preliminary data.</text>
</comment>